<sequence length="666" mass="74357">MESSLISRSHHIDFDSVFRFDDAEIVQMFESLVTTGLMEFLGCPAIFHESALIEFFANGSVRDGMVVSTIGGIAVEIRESVFAETFGLPTEGLTDLSEVPRNLLSDAQSFFSASEKEVSTSCLKKEIKMQYRLLSDILAKSLFVKAGSFDAVTRDRFLLMTAITFDVKVNWENLLFGVLKEMVTPDSRQAKGYAIQICVLLKNIPGLELGESKAFPTPRILNENTVHRIVSVNENVGVEEWWPQPILRKQPAAGKVQSDILAKSLFVKAGSFDAVTRDRFLLMTAITFDVKVNWGNLLFGVLKEMMTPDSRRAKGYAIQICVLLKNIPGLELGESKAFPAPRILNEKTVHRIVSVNENVGVEEVGEAPRAKKTPVKKTMSKKRQAASEAEVAPVIKKKRSTKGKPAVARRISLDKQVEDTTADEEDSVGGTVDKVISESTDLSSHKTDQGDKPVDETHIGDDFDAWLDLSFLVFYSRVDEPVVASTNLEKATSSKQSAEVHMSFDDFLLQIPNDMLLPSITTAEISMIRLGESSSFRDKGKAILVEDDQLTENPANEIAALVCSDVEFLVRVRDSVMNAVVDFFASFSLNNMPDMESLKDLKEKEKLMMAWAETTTLATAVRRQMYVLTKYREMLLRTFVESYSRYLARDQPWNNMAEPWNGRPGF</sequence>
<reference evidence="1 2" key="1">
    <citation type="journal article" date="2015" name="Proc. Natl. Acad. Sci. U.S.A.">
        <title>The resurrection genome of Boea hygrometrica: A blueprint for survival of dehydration.</title>
        <authorList>
            <person name="Xiao L."/>
            <person name="Yang G."/>
            <person name="Zhang L."/>
            <person name="Yang X."/>
            <person name="Zhao S."/>
            <person name="Ji Z."/>
            <person name="Zhou Q."/>
            <person name="Hu M."/>
            <person name="Wang Y."/>
            <person name="Chen M."/>
            <person name="Xu Y."/>
            <person name="Jin H."/>
            <person name="Xiao X."/>
            <person name="Hu G."/>
            <person name="Bao F."/>
            <person name="Hu Y."/>
            <person name="Wan P."/>
            <person name="Li L."/>
            <person name="Deng X."/>
            <person name="Kuang T."/>
            <person name="Xiang C."/>
            <person name="Zhu J.K."/>
            <person name="Oliver M.J."/>
            <person name="He Y."/>
        </authorList>
    </citation>
    <scope>NUCLEOTIDE SEQUENCE [LARGE SCALE GENOMIC DNA]</scope>
    <source>
        <strain evidence="2">cv. XS01</strain>
    </source>
</reference>
<keyword evidence="2" id="KW-1185">Reference proteome</keyword>
<evidence type="ECO:0000313" key="2">
    <source>
        <dbReference type="Proteomes" id="UP000250235"/>
    </source>
</evidence>
<dbReference type="EMBL" id="KV014897">
    <property type="protein sequence ID" value="KZV21371.1"/>
    <property type="molecule type" value="Genomic_DNA"/>
</dbReference>
<dbReference type="Proteomes" id="UP000250235">
    <property type="component" value="Unassembled WGS sequence"/>
</dbReference>
<accession>A0A2Z7AHX4</accession>
<protein>
    <recommendedName>
        <fullName evidence="3">Dystroglycan-like</fullName>
    </recommendedName>
</protein>
<organism evidence="1 2">
    <name type="scientific">Dorcoceras hygrometricum</name>
    <dbReference type="NCBI Taxonomy" id="472368"/>
    <lineage>
        <taxon>Eukaryota</taxon>
        <taxon>Viridiplantae</taxon>
        <taxon>Streptophyta</taxon>
        <taxon>Embryophyta</taxon>
        <taxon>Tracheophyta</taxon>
        <taxon>Spermatophyta</taxon>
        <taxon>Magnoliopsida</taxon>
        <taxon>eudicotyledons</taxon>
        <taxon>Gunneridae</taxon>
        <taxon>Pentapetalae</taxon>
        <taxon>asterids</taxon>
        <taxon>lamiids</taxon>
        <taxon>Lamiales</taxon>
        <taxon>Gesneriaceae</taxon>
        <taxon>Didymocarpoideae</taxon>
        <taxon>Trichosporeae</taxon>
        <taxon>Loxocarpinae</taxon>
        <taxon>Dorcoceras</taxon>
    </lineage>
</organism>
<evidence type="ECO:0008006" key="3">
    <source>
        <dbReference type="Google" id="ProtNLM"/>
    </source>
</evidence>
<name>A0A2Z7AHX4_9LAMI</name>
<gene>
    <name evidence="1" type="ORF">F511_22775</name>
</gene>
<dbReference type="AlphaFoldDB" id="A0A2Z7AHX4"/>
<proteinExistence type="predicted"/>
<evidence type="ECO:0000313" key="1">
    <source>
        <dbReference type="EMBL" id="KZV21371.1"/>
    </source>
</evidence>